<feature type="compositionally biased region" description="Low complexity" evidence="5">
    <location>
        <begin position="2034"/>
        <end position="2045"/>
    </location>
</feature>
<dbReference type="NCBIfam" id="TIGR01168">
    <property type="entry name" value="YSIRK_signal"/>
    <property type="match status" value="1"/>
</dbReference>
<feature type="compositionally biased region" description="Low complexity" evidence="5">
    <location>
        <begin position="5395"/>
        <end position="5411"/>
    </location>
</feature>
<dbReference type="Gene3D" id="2.60.40.4300">
    <property type="match status" value="22"/>
</dbReference>
<feature type="region of interest" description="Disordered" evidence="5">
    <location>
        <begin position="5564"/>
        <end position="5590"/>
    </location>
</feature>
<dbReference type="Pfam" id="PF04650">
    <property type="entry name" value="YSIRK_signal"/>
    <property type="match status" value="1"/>
</dbReference>
<evidence type="ECO:0000256" key="2">
    <source>
        <dbReference type="ARBA" id="ARBA00022525"/>
    </source>
</evidence>
<dbReference type="InterPro" id="IPR019931">
    <property type="entry name" value="LPXTG_anchor"/>
</dbReference>
<evidence type="ECO:0000256" key="3">
    <source>
        <dbReference type="ARBA" id="ARBA00022729"/>
    </source>
</evidence>
<feature type="region of interest" description="Disordered" evidence="5">
    <location>
        <begin position="4478"/>
        <end position="4531"/>
    </location>
</feature>
<gene>
    <name evidence="7" type="ORF">H5S41_00395</name>
</gene>
<feature type="region of interest" description="Disordered" evidence="5">
    <location>
        <begin position="5980"/>
        <end position="6116"/>
    </location>
</feature>
<evidence type="ECO:0000256" key="4">
    <source>
        <dbReference type="ARBA" id="ARBA00023088"/>
    </source>
</evidence>
<dbReference type="Pfam" id="PF17966">
    <property type="entry name" value="Muc_B2"/>
    <property type="match status" value="22"/>
</dbReference>
<dbReference type="InterPro" id="IPR005877">
    <property type="entry name" value="YSIRK_signal_dom"/>
</dbReference>
<feature type="compositionally biased region" description="Low complexity" evidence="5">
    <location>
        <begin position="3367"/>
        <end position="3379"/>
    </location>
</feature>
<dbReference type="InterPro" id="IPR041558">
    <property type="entry name" value="MucBP_2"/>
</dbReference>
<evidence type="ECO:0000313" key="7">
    <source>
        <dbReference type="EMBL" id="MBB1122442.1"/>
    </source>
</evidence>
<feature type="region of interest" description="Disordered" evidence="5">
    <location>
        <begin position="4995"/>
        <end position="5024"/>
    </location>
</feature>
<feature type="compositionally biased region" description="Polar residues" evidence="5">
    <location>
        <begin position="1987"/>
        <end position="1997"/>
    </location>
</feature>
<sequence length="6116" mass="649975">MVSKDNRSLHDDMYTSKKQRFTIKKLTVGVTSVLLGVAFAGTTASANTDNAASTTDNNDESAEQTDHNLVLNSANSETLKTATSANTNAQAAVVNPAGDVKTDVADQYQQAVNQSTSKAIQQSEAATFDVKAAAGQDQSQALNANNVNYSNVANSLQTMAAQAQSENSANVQNTGNDANNAGANAASLYGTSLFSLSDLLGNNTNTDQGTVQGNTETVTDWNQFKSALQDSSITQINIDGQIDVGDTLGAPRFPNNYTGNLTKNWNSSQSNRWRLSDVNANAESIAWSENNSDPIATNGHTVTIKGGTLNLDKYRSAIKLGGNSSWNITFDGTQINGADSQIGALDLWQTGNKNTVTFNNVKATGSALYNGGGDTDVYINGNVSSDVSTTTPALAAQQGLYDNGGDTHGYGDQYTKNASYQDAVTNAVTTANNAAINVNLRATANINASNLTINKGATLTITRSVDGDGIVLADGLIRTSSNDAGTVTNNGHLLVGDNATLNINLNHGDYTAEQIKAGESKAGIAIHNTGIRVNNNGTVASGKNASITIKAGFGRDISLGAYHVNNDAYSNANYVGRGDVGHQSFESSHPQIQNTVSFGDGTIVNMSGRDGFVLGVRSTFHSGQYSTITVANYGNGNGMDLADYSKMYVDEGATLNMLSDGKNNSGYYSENNYFALGEDGKIYVQNGATLKVRLINRSNHNYNDNIQINSVESTSNPYIYVGDGSTLDVQSDAYQGDEELISIPHPSSQSIKFDFGKVKYVNLEKDVYNSGFTGGGGMAGNGNLLFFDGGSAEASLVSKARGGDKAAMQELNDNYRLAGNGNYVVFKWNDATGNGAKPVANVSAVGKQATDRNGQLLSAVQYDPNKTVDENIAAFTKSANQTWSNVQSFSVPLYQYGGAGSYAQAMVTFKDGATSNKSNNGADFADMKNGFYSTYSQRLVIMSQDAAIRPINPDHPLPDSNYTKETLTQNITRDVIYQYKDAAGQEQPISANDLTMPDGSTVINKQSTQYIGTGFVDVATGELVEVETNGQGMPVDANGNLVTVDKNNNPVIAELQNNKLVPKLINGKTVATSYIAKTNADGSLVKGSLTWVPATKENAKFAGFKTPTAKIGTDEYTTSTSEVAGADVLKQNVVTVSDKGIYTNVQKNGKNVTVSDYLNDINSIAKDKGTVTAEPVYVDYVKQDKQAATLKFVDDDNPSNNLHDDLTADGKADTAISFSDTKNTAKDAQSIINDITGQNYVFSGVTGTGVTGQGNSFSNFTLPNYDNDTATNQTFTVHFRHATKHIDHNNPEPDNGYKATDLQKTVTRTINYTGDGISMPSVTQKVTFDGEGTIDEVTGKLVNLDSNGDIVKDSQGYPTTGQLTWTYSYDNNGVTTTGDGNQVTLGAVNTNVPVNYHVASVTPEAQSDGHGNVIADSVKAGDSDIEVVVNLVKDAEQAAQLTFVDDTTGNEIHTGITASGDAGTEISFNNANNVVNDLTKQGYVLTTVTGDNDDVLSNTNYDAANFGNFDNDGDTTQKFVVHFQHGVTAKNYTGLAVRHIVYKVNSNNAANYNPADLAMMSTVDPSITNKDQTVNFTATGDIDAVTGDLVSTKTVNGKTVAGAKMNEADLDWQADGNFAAVDSPSVTNYTVNRSSVASANAQYGAEPVTEYVVYSPVPVQDQTVTIHYIDDSTVGKQNLSGYDATITGKPGTQLNYSTTITKQALEGQHYKIVSDSFADANLKGLMPTNGGNYEVHVVHATRPVTPDNPGNKDGLRNTDLQKDVTRTVNYVDANGAPVAPVVNQTAHFTANGTIDEVTGNLVSVDKNGNITGAGQLTWSGDQSLGKVPAQSVRNMHVDHVDADTTDSVAKDGAVSAKTVNHDSANSVITIHYAADGTHKVNKDAIPTSMTVHFVDDQGKTVHADNVQNNFTFTYDGDTVYDKSGDTVTHGTGWNDQLHSYNSVNVPVVDGYVAEVKSVAGLDVTQKNPNREVTVTYHKIGNIVPQDKNGNPITNPTTGKPEPNKPYVNDPTDPTKVTPGESVPSIPGYRPSVNTVTPTDPTQDTPVVYDNTQNAIVNYVDADEGNRQVATSGVLSGASDSKINYSTAETLASLGKQGYVLETNGFDPVGTAPNYDEDFNATQIYTVTLKHGSKTVTPKDPDPQHGFKTEDLTRTGTQTVHYVGAGENTPKDNTQHVTFNHTLTIDSVTGRVLHDDGWKIAGNNYSSVPTPSVSGYKASEVTAGGSPVSVDPQTGAGNINTYYTVTYSPVAPDVDQQAVVTYIDDTTGTTLSAQNLSGKAGTTSDYRTQPTIDNYVNKGYVLVTGSDTYPADGVTFDNDNNTTQSFEVHFVHGTTDVNKDHPRTGINTDDYTRKVTSTVNYQGAGKKTPAKNTQNAEWNRTLTVDTVTNQVKSATPWEADKANYSEINTPVVDGYTADKANVPAKTVTMDNLTETVNYRPNGHVIPVDQSGKPIPGATQPQYGNDPTDPTKITPNTTAPTIPGYRVVPDQPTINPDGSVKNPTANPTGDTTVVYTNTQTAVVNYIDQDNNNAVITTSGNLTGASGSQINYSSADELNQLASQGYELVEGGNKFDPNGTAPNFDDNFDQSQVFTITLQHKHETVNPNNPDPKHNYTKDSLQKTGTQTVIYQSADKDFTAPATQTQNLTFSHELVIDQVNGTIIEDHGWSPDQTYNTVKSPAVEGYTADKAQVGGDTIKASDSNLNRTYIVNYTKNVTPEVKEQQAVVNYIDATEGKVLQTKNLSGKAGSTDSYRAQPTIDSYTNQGYVLVSNNYPTGGVTYTDNYGTPQTFNIVLRHGTQTITPTDPTPVDPGTPINPNDPDGPKYPTDVQRSNLVKDATQTITYQYSDGSKPATTHVDTAKDAFTRTVTVDKVTGKVTETTPWTGSHSFNNANTPVVNGYHADKAVAGGKTATVGNENVADTVTYSPNGHIIPVDHDGNKIPNAPTPQYPTNPNDPTGVEPKEEVPTIPGYHPVTPTVTPSNPGTDTPVEYVHDQGTITVQYVDQSNNDAILHTDSVKGNYNDKITYSTAAAIKGYTDRGYELVADGFNQGGQVFSDVNNNQVYQVVLRHATTPVGPQTPHTPSQPINPNDPTGPKYPDSVSPANLTKRLTRTINYVDAATGKTVAQPKQQQVTFTASGVLDNVTGQYVTVDANGNIIGNGELTWTGNGDLNAVKSPEVDGMRVSYVSRDDAGNGNVGATTLTHNDTSYDVTVNYVQSGTTTVNGQTKVMTQTVKIIDGDNPGHELRSPIVENFTATRTPDTVDLATGKTTKAGSWDHESHQFGTVDAPQIPGYVAEKVSAGGKTASIDNPNVEDEIVYHKVGNIVPVGPDGKTPLPNVPSQPYTNDPTDPTKVNPHEPVPTVPGYIPTQPTVDPTDPTKDTPVVYTQVEKATLTIVDRDNNKQQIVVPGITTSFTTSGEQGKTISFDGTDTAIAGLEAQGYKFVSSDFHNGDVFDQDAKKDQHFTIVMGHDTTPIDPDHPGAGYSKTDLQKTVTRTINYLDSQGNPMPGHPAVTDSFTFTASGNVDKVTGQLVNVDKNGNIIGAGQLQWNADGHDFAAVPAQAVTGYSIVNVTPGNYANADHKGAINATHITNDSNDIVINVYYAPNGTKTEEGQTITHKQVVHFVDENGNELPGYKANTQTSTFTQTPKVTDPDGTVHNSTWGDDSFQYQTVNVPVVPGYVVTKTTTPINNGTVGGSTVSHADGDVDITVTYSKVGKIIPVDQHGNPIPNAPTPSYPNDPSDPAKVTSNEPIPTVPNYTPVTPTQTVTPSDPTKDTKVVYTNVQNATVNYIDLDGNNAVIATSGNLTGDANTTINYSSTDEIAALKNKGYVLVDNGYDKNGAPKFDNNFNSNQTFTISFRHATTPVDPEHPGAGYNKTDLQKDVTRTVEFVNADTNEPLAGQPSRSQTVHFTASGNVDKVTGQLVSVDKNGQITGAGHLTWSADRSVDGIKTPSVSDMHIGYISRDADGNNVAKTTLSHTSSDYTVIVAYVGDDYTIGTPTNSDVTQTVHFVDEDGNIIRQAIGQTLHFTKSGDKTNEQTHKVTPGQWNINSQHFETVDVPVIPGYVVTKISTPVANGAVGGSTVSPTDSNVDITITYSKVGQIIPVDPTGNPIPNAPTPSYPNDPSDPTKVTPNESVPTISGYTPDVSTVTPEDPTKSTNVVYRQTLQATVAYIDDVTGETLKTDTLNGLEGKASDYTTAQSINDYEAKGYTVAGNDFPADGYTFVKGGQNHFTVHLTHKTTPVDPQRPGAGYNKTDLQKTVTRTINFINAQTGTPVHNPVTQTVTFTGTGTVDEVTGKLVTVENGKITGAGHITWSADQGVDGITPDPVDGMHVGFISADGNGTKSVKAVTLGHDANSYTVTVGYVANGQTIGKVTNVPASQTITFVDEQGHKLRDDNVQSMTFTKPGDITNDQTHEVIPGQWNEESHTFTVVDAPVIPGYIATKASAGGETVTPDSPTANDEIIYHKVSQIIPVDPTGNPIPNAPTPSYPNDPSDPTKVTPNESVPTISGYTPDVSTVTPEDPTKPTNVVYRQNLQATVAYIDDVTGETLKTDTLNGLEGKASGYTTTQSISDYESKGYTVAGNDFPADGYTFVKGGQNHFTVHLTHNTTSVDPQHPGAGYSKTDLQKTVTRTINFINAQTGTPVHNPVTQTVTFTGTGTVDEVTGQLVTVDQNGTITPGGQITWTSAQHVDGLTPEPVSGMHIGYISRDADGTKVAGVQLDHNATDYDVTVVYVLDGTKSADNGQNIPASQVVHFVDENGNALREANTQNSQFIKAPDTIDTTTNTVINHGSWNEESHAFTVVDAPVIPGYVATKASAGGMTVTPDKPTANDEIVYRKVGRIIPVDPTGNPIPNAPTPSYSNDPHNPKAVVPNEPVPAIPGYTPQVPTVTPTTPTDDTKVVYVPVTPTPTVEEQHAVVNYIDSDNGGSLVASSGTLTGKAGSKIDYSTAETLTDLENQGYELVHDGFTAGATYDSDNNTTQTYTVVLKHGHQPINPTQPGKPGEPVNPSDPTGPKYPSDSGVVTTDVMRTIAYVDSNGNALHNPIEQTVHFTAEGEIDKVTGQWITPLTWSSSQTVNGQETPVIAGYHVTSVSRDGDGNNVKSVTLTHGDSNYTVTVTYAANGKIIPVDPTGNPIPNAPTPQYPTDPNDPSKVTPNESVPTIPGYTPSTPTVTPTDPSVDTPVTYTPTTPVTPVTPTEENQNAVVQYIDQDNGNSVIEQSANLTGKAGSQINYSTAATIQALENRGYELVSDGFPTGAVFDNDAKTSQIFKVVLKHGHQTITPNDPTPVTPGEPVNPTDPTGPKYPSDVDHSNLVMDGNQTITYHYSDGRPSTTHVDTVKGAFTRTVTVDKVTGKVTSISSWTGSHEFGKVDTPIVDGYHADKSTAGGKTATPDTPSVTDDVTYTPNGRIVPTDPAGKPITNVPTPQYPTDPSDPTKVMPNEPVPTIPGYTPSTPTVTPTDPSVDTPVTYTPDKVTPAPANNQEMVVTYIDDVTGQTLHRDQLTGKAGTISEYRTTGQIEELTNKGYKLVSNDYPASGAQFDDDDSTTQNYTVHFEHGTTTFNPQHPGTSGDPLNPNDPTGPKVTAGDVDYSMNVTKTVHYIGAGDQTPADNVQNATWTRSITVDNVTGNIISSTNWTSDKESYKSVQTPIVDGYHANKDQVDGSKVTMVSQTVEVQYTANGHIVPVDPSGKPIPGADHPQYPTDPSDPTGITPDEAVPTVPGYTPSTSTVTPEDPGTDTPVTYNPVVTEGTFTVNYVDTNTGRTVHSDKVTGDYGNKITYTTQNEIDKLVHGGYVLVTDEFTNNAGNKFNESNDGHTYTITLKHGTVINPHGNSDVVSQKQTTLTVHYIGAGNHNPADNVQTINWSRYVTVDGVTGDIVSESPWTPSHSNYDAVQTPVIDGYHADTAEVPSQKASEDNVEVTVTYAPNGHIIPVDQNGTAIPGVDHPQYPTDPNDPTKVMPNETVPTVPGYVTTETAITPTDPSVDTPVVYESETPASEASSETPTATPETPVASNGSEAETAESTSAQSATTSTASQATSQASQSQAVNSVAPEQTAQPAEKQEAKRLPQTGNESGKTAAELGALGLSAGLMGLAAGKKKRKEDKEKRD</sequence>
<feature type="compositionally biased region" description="Low complexity" evidence="5">
    <location>
        <begin position="5998"/>
        <end position="6054"/>
    </location>
</feature>
<reference evidence="7 8" key="1">
    <citation type="submission" date="2020-07" db="EMBL/GenBank/DDBJ databases">
        <title>Description of Limosilactobacillus balticus sp. nov., Limosilactobacillus agrestis sp. nov., Limosilactobacillus albertensis sp. nov., Limosilactobacillus rudii sp. nov., Limosilactobacillus fastidiosus sp. nov., five novel Limosilactobacillus species isolated from the vertebrate gastrointestinal tract, and proposal of 6 subspecies of Limosilactobacillus reuteri adapted to the gastrointestinal tract of specific vertebrate hosts.</title>
        <authorList>
            <person name="Li F."/>
            <person name="Cheng C."/>
            <person name="Zheng J."/>
            <person name="Quevedo R.M."/>
            <person name="Li J."/>
            <person name="Roos S."/>
            <person name="Gaenzle M.G."/>
            <person name="Walter J."/>
        </authorList>
    </citation>
    <scope>NUCLEOTIDE SEQUENCE [LARGE SCALE GENOMIC DNA]</scope>
    <source>
        <strain evidence="7 8">Lr3000</strain>
    </source>
</reference>
<name>A0A839H9S9_9LACO</name>
<keyword evidence="1" id="KW-0134">Cell wall</keyword>
<organism evidence="7 8">
    <name type="scientific">Limosilactobacillus albertensis</name>
    <dbReference type="NCBI Taxonomy" id="2759752"/>
    <lineage>
        <taxon>Bacteria</taxon>
        <taxon>Bacillati</taxon>
        <taxon>Bacillota</taxon>
        <taxon>Bacilli</taxon>
        <taxon>Lactobacillales</taxon>
        <taxon>Lactobacillaceae</taxon>
        <taxon>Limosilactobacillus</taxon>
    </lineage>
</organism>
<accession>A0A839H9S9</accession>
<feature type="region of interest" description="Disordered" evidence="5">
    <location>
        <begin position="3072"/>
        <end position="3102"/>
    </location>
</feature>
<feature type="compositionally biased region" description="Polar residues" evidence="5">
    <location>
        <begin position="5564"/>
        <end position="5573"/>
    </location>
</feature>
<dbReference type="EMBL" id="JACIVD010000023">
    <property type="protein sequence ID" value="MBB1122442.1"/>
    <property type="molecule type" value="Genomic_DNA"/>
</dbReference>
<dbReference type="Pfam" id="PF17965">
    <property type="entry name" value="MucBP_2"/>
    <property type="match status" value="16"/>
</dbReference>
<protein>
    <submittedName>
        <fullName evidence="7">YSIRK-type signal peptide-containing protein</fullName>
    </submittedName>
</protein>
<evidence type="ECO:0000313" key="8">
    <source>
        <dbReference type="Proteomes" id="UP000547628"/>
    </source>
</evidence>
<feature type="compositionally biased region" description="Polar residues" evidence="5">
    <location>
        <begin position="6055"/>
        <end position="6065"/>
    </location>
</feature>
<feature type="compositionally biased region" description="Polar residues" evidence="5">
    <location>
        <begin position="5980"/>
        <end position="5990"/>
    </location>
</feature>
<feature type="compositionally biased region" description="Low complexity" evidence="5">
    <location>
        <begin position="6086"/>
        <end position="6103"/>
    </location>
</feature>
<dbReference type="PROSITE" id="PS50847">
    <property type="entry name" value="GRAM_POS_ANCHORING"/>
    <property type="match status" value="1"/>
</dbReference>
<feature type="region of interest" description="Disordered" evidence="5">
    <location>
        <begin position="5389"/>
        <end position="5441"/>
    </location>
</feature>
<feature type="region of interest" description="Disordered" evidence="5">
    <location>
        <begin position="4109"/>
        <end position="4158"/>
    </location>
</feature>
<evidence type="ECO:0000256" key="1">
    <source>
        <dbReference type="ARBA" id="ARBA00022512"/>
    </source>
</evidence>
<dbReference type="Gene3D" id="3.10.20.470">
    <property type="match status" value="16"/>
</dbReference>
<feature type="compositionally biased region" description="Polar residues" evidence="5">
    <location>
        <begin position="4131"/>
        <end position="4158"/>
    </location>
</feature>
<feature type="region of interest" description="Disordered" evidence="5">
    <location>
        <begin position="1982"/>
        <end position="2045"/>
    </location>
</feature>
<feature type="region of interest" description="Disordered" evidence="5">
    <location>
        <begin position="5285"/>
        <end position="5307"/>
    </location>
</feature>
<feature type="region of interest" description="Disordered" evidence="5">
    <location>
        <begin position="3358"/>
        <end position="3379"/>
    </location>
</feature>
<feature type="compositionally biased region" description="Low complexity" evidence="5">
    <location>
        <begin position="5170"/>
        <end position="5201"/>
    </location>
</feature>
<evidence type="ECO:0000259" key="6">
    <source>
        <dbReference type="PROSITE" id="PS50847"/>
    </source>
</evidence>
<keyword evidence="3" id="KW-0732">Signal</keyword>
<dbReference type="Proteomes" id="UP000547628">
    <property type="component" value="Unassembled WGS sequence"/>
</dbReference>
<feature type="region of interest" description="Disordered" evidence="5">
    <location>
        <begin position="2800"/>
        <end position="2821"/>
    </location>
</feature>
<feature type="region of interest" description="Disordered" evidence="5">
    <location>
        <begin position="5695"/>
        <end position="5745"/>
    </location>
</feature>
<proteinExistence type="predicted"/>
<feature type="region of interest" description="Disordered" evidence="5">
    <location>
        <begin position="3722"/>
        <end position="3774"/>
    </location>
</feature>
<dbReference type="InterPro" id="IPR041495">
    <property type="entry name" value="Mub_B2"/>
</dbReference>
<feature type="compositionally biased region" description="Polar residues" evidence="5">
    <location>
        <begin position="4501"/>
        <end position="4531"/>
    </location>
</feature>
<feature type="region of interest" description="Disordered" evidence="5">
    <location>
        <begin position="5134"/>
        <end position="5201"/>
    </location>
</feature>
<evidence type="ECO:0000256" key="5">
    <source>
        <dbReference type="SAM" id="MobiDB-lite"/>
    </source>
</evidence>
<dbReference type="RefSeq" id="WP_182601535.1">
    <property type="nucleotide sequence ID" value="NZ_JACIVD010000023.1"/>
</dbReference>
<feature type="domain" description="Gram-positive cocci surface proteins LPxTG" evidence="6">
    <location>
        <begin position="6075"/>
        <end position="6115"/>
    </location>
</feature>
<comment type="caution">
    <text evidence="7">The sequence shown here is derived from an EMBL/GenBank/DDBJ whole genome shotgun (WGS) entry which is preliminary data.</text>
</comment>
<feature type="region of interest" description="Disordered" evidence="5">
    <location>
        <begin position="2444"/>
        <end position="2468"/>
    </location>
</feature>
<feature type="compositionally biased region" description="Polar residues" evidence="5">
    <location>
        <begin position="3074"/>
        <end position="3090"/>
    </location>
</feature>
<keyword evidence="2" id="KW-0964">Secreted</keyword>
<keyword evidence="4" id="KW-0572">Peptidoglycan-anchor</keyword>
<feature type="compositionally biased region" description="Low complexity" evidence="5">
    <location>
        <begin position="3752"/>
        <end position="3772"/>
    </location>
</feature>
<dbReference type="Pfam" id="PF00746">
    <property type="entry name" value="Gram_pos_anchor"/>
    <property type="match status" value="1"/>
</dbReference>